<comment type="similarity">
    <text evidence="1">Belongs to the eukaryotic ribosomal protein P1/P2 family.</text>
</comment>
<dbReference type="GO" id="GO:0030295">
    <property type="term" value="F:protein kinase activator activity"/>
    <property type="evidence" value="ECO:0007669"/>
    <property type="project" value="TreeGrafter"/>
</dbReference>
<keyword evidence="3" id="KW-0689">Ribosomal protein</keyword>
<sequence length="74" mass="8520">MLVGGNAFFFFFFYIDVNQAERITAMLKAANVNVESYWAVLFSKLVQKGDIDDLILNEELKEENDGEIFSLFDD</sequence>
<evidence type="ECO:0000313" key="6">
    <source>
        <dbReference type="Proteomes" id="UP001188597"/>
    </source>
</evidence>
<accession>A0AA88VHS6</accession>
<evidence type="ECO:0000256" key="2">
    <source>
        <dbReference type="ARBA" id="ARBA00011266"/>
    </source>
</evidence>
<dbReference type="PANTHER" id="PTHR45696">
    <property type="entry name" value="60S ACIDIC RIBOSOMAL PROTEIN P1"/>
    <property type="match status" value="1"/>
</dbReference>
<evidence type="ECO:0000313" key="5">
    <source>
        <dbReference type="EMBL" id="KAK3007368.1"/>
    </source>
</evidence>
<dbReference type="GO" id="GO:0002181">
    <property type="term" value="P:cytoplasmic translation"/>
    <property type="evidence" value="ECO:0007669"/>
    <property type="project" value="TreeGrafter"/>
</dbReference>
<gene>
    <name evidence="5" type="ORF">RJ639_016044</name>
</gene>
<dbReference type="InterPro" id="IPR038716">
    <property type="entry name" value="P1/P2_N_sf"/>
</dbReference>
<dbReference type="GO" id="GO:0003735">
    <property type="term" value="F:structural constituent of ribosome"/>
    <property type="evidence" value="ECO:0007669"/>
    <property type="project" value="TreeGrafter"/>
</dbReference>
<dbReference type="Pfam" id="PF00428">
    <property type="entry name" value="Ribosomal_60s"/>
    <property type="match status" value="1"/>
</dbReference>
<dbReference type="PANTHER" id="PTHR45696:SF10">
    <property type="entry name" value="LARGE RIBOSOMAL SUBUNIT PROTEIN P1"/>
    <property type="match status" value="1"/>
</dbReference>
<dbReference type="Proteomes" id="UP001188597">
    <property type="component" value="Unassembled WGS sequence"/>
</dbReference>
<evidence type="ECO:0000256" key="4">
    <source>
        <dbReference type="ARBA" id="ARBA00023274"/>
    </source>
</evidence>
<dbReference type="GO" id="GO:0043021">
    <property type="term" value="F:ribonucleoprotein complex binding"/>
    <property type="evidence" value="ECO:0007669"/>
    <property type="project" value="TreeGrafter"/>
</dbReference>
<comment type="caution">
    <text evidence="5">The sequence shown here is derived from an EMBL/GenBank/DDBJ whole genome shotgun (WGS) entry which is preliminary data.</text>
</comment>
<dbReference type="GO" id="GO:0022625">
    <property type="term" value="C:cytosolic large ribosomal subunit"/>
    <property type="evidence" value="ECO:0007669"/>
    <property type="project" value="TreeGrafter"/>
</dbReference>
<dbReference type="EMBL" id="JAVXUP010001875">
    <property type="protein sequence ID" value="KAK3007368.1"/>
    <property type="molecule type" value="Genomic_DNA"/>
</dbReference>
<protein>
    <submittedName>
        <fullName evidence="5">Uncharacterized protein</fullName>
    </submittedName>
</protein>
<comment type="subunit">
    <text evidence="2">P1 and P2 exist as dimers at the large ribosomal subunit.</text>
</comment>
<name>A0AA88VHS6_9ASTE</name>
<dbReference type="Gene3D" id="1.10.10.1410">
    <property type="match status" value="1"/>
</dbReference>
<keyword evidence="4" id="KW-0687">Ribonucleoprotein</keyword>
<evidence type="ECO:0000256" key="1">
    <source>
        <dbReference type="ARBA" id="ARBA00005436"/>
    </source>
</evidence>
<organism evidence="5 6">
    <name type="scientific">Escallonia herrerae</name>
    <dbReference type="NCBI Taxonomy" id="1293975"/>
    <lineage>
        <taxon>Eukaryota</taxon>
        <taxon>Viridiplantae</taxon>
        <taxon>Streptophyta</taxon>
        <taxon>Embryophyta</taxon>
        <taxon>Tracheophyta</taxon>
        <taxon>Spermatophyta</taxon>
        <taxon>Magnoliopsida</taxon>
        <taxon>eudicotyledons</taxon>
        <taxon>Gunneridae</taxon>
        <taxon>Pentapetalae</taxon>
        <taxon>asterids</taxon>
        <taxon>campanulids</taxon>
        <taxon>Escalloniales</taxon>
        <taxon>Escalloniaceae</taxon>
        <taxon>Escallonia</taxon>
    </lineage>
</organism>
<dbReference type="AlphaFoldDB" id="A0AA88VHS6"/>
<reference evidence="5" key="1">
    <citation type="submission" date="2022-12" db="EMBL/GenBank/DDBJ databases">
        <title>Draft genome assemblies for two species of Escallonia (Escalloniales).</title>
        <authorList>
            <person name="Chanderbali A."/>
            <person name="Dervinis C."/>
            <person name="Anghel I."/>
            <person name="Soltis D."/>
            <person name="Soltis P."/>
            <person name="Zapata F."/>
        </authorList>
    </citation>
    <scope>NUCLEOTIDE SEQUENCE</scope>
    <source>
        <strain evidence="5">UCBG64.0493</strain>
        <tissue evidence="5">Leaf</tissue>
    </source>
</reference>
<proteinExistence type="inferred from homology"/>
<evidence type="ECO:0000256" key="3">
    <source>
        <dbReference type="ARBA" id="ARBA00022980"/>
    </source>
</evidence>
<keyword evidence="6" id="KW-1185">Reference proteome</keyword>